<evidence type="ECO:0000313" key="4">
    <source>
        <dbReference type="EMBL" id="VDM77837.1"/>
    </source>
</evidence>
<organism evidence="4 5">
    <name type="scientific">Strongylus vulgaris</name>
    <name type="common">Blood worm</name>
    <dbReference type="NCBI Taxonomy" id="40348"/>
    <lineage>
        <taxon>Eukaryota</taxon>
        <taxon>Metazoa</taxon>
        <taxon>Ecdysozoa</taxon>
        <taxon>Nematoda</taxon>
        <taxon>Chromadorea</taxon>
        <taxon>Rhabditida</taxon>
        <taxon>Rhabditina</taxon>
        <taxon>Rhabditomorpha</taxon>
        <taxon>Strongyloidea</taxon>
        <taxon>Strongylidae</taxon>
        <taxon>Strongylus</taxon>
    </lineage>
</organism>
<name>A0A3P7JNN0_STRVU</name>
<evidence type="ECO:0000313" key="5">
    <source>
        <dbReference type="Proteomes" id="UP000270094"/>
    </source>
</evidence>
<dbReference type="PROSITE" id="PS51885">
    <property type="entry name" value="NEPRILYSIN"/>
    <property type="match status" value="1"/>
</dbReference>
<evidence type="ECO:0000259" key="3">
    <source>
        <dbReference type="Pfam" id="PF05649"/>
    </source>
</evidence>
<dbReference type="AlphaFoldDB" id="A0A3P7JNN0"/>
<dbReference type="OrthoDB" id="5809267at2759"/>
<gene>
    <name evidence="4" type="ORF">SVUK_LOCUS12835</name>
</gene>
<dbReference type="EMBL" id="UYYB01100296">
    <property type="protein sequence ID" value="VDM77837.1"/>
    <property type="molecule type" value="Genomic_DNA"/>
</dbReference>
<dbReference type="GO" id="GO:0004222">
    <property type="term" value="F:metalloendopeptidase activity"/>
    <property type="evidence" value="ECO:0007669"/>
    <property type="project" value="InterPro"/>
</dbReference>
<dbReference type="Proteomes" id="UP000270094">
    <property type="component" value="Unassembled WGS sequence"/>
</dbReference>
<keyword evidence="2" id="KW-1133">Transmembrane helix</keyword>
<dbReference type="Gene3D" id="1.10.1380.10">
    <property type="entry name" value="Neutral endopeptidase , domain2"/>
    <property type="match status" value="1"/>
</dbReference>
<dbReference type="GO" id="GO:0016485">
    <property type="term" value="P:protein processing"/>
    <property type="evidence" value="ECO:0007669"/>
    <property type="project" value="TreeGrafter"/>
</dbReference>
<evidence type="ECO:0000256" key="1">
    <source>
        <dbReference type="ARBA" id="ARBA00007357"/>
    </source>
</evidence>
<evidence type="ECO:0000256" key="2">
    <source>
        <dbReference type="SAM" id="Phobius"/>
    </source>
</evidence>
<keyword evidence="2" id="KW-0812">Transmembrane</keyword>
<dbReference type="Gene3D" id="3.40.390.10">
    <property type="entry name" value="Collagenase (Catalytic Domain)"/>
    <property type="match status" value="1"/>
</dbReference>
<dbReference type="Pfam" id="PF05649">
    <property type="entry name" value="Peptidase_M13_N"/>
    <property type="match status" value="1"/>
</dbReference>
<dbReference type="InterPro" id="IPR024079">
    <property type="entry name" value="MetalloPept_cat_dom_sf"/>
</dbReference>
<reference evidence="4 5" key="1">
    <citation type="submission" date="2018-11" db="EMBL/GenBank/DDBJ databases">
        <authorList>
            <consortium name="Pathogen Informatics"/>
        </authorList>
    </citation>
    <scope>NUCLEOTIDE SEQUENCE [LARGE SCALE GENOMIC DNA]</scope>
</reference>
<dbReference type="GO" id="GO:0005886">
    <property type="term" value="C:plasma membrane"/>
    <property type="evidence" value="ECO:0007669"/>
    <property type="project" value="TreeGrafter"/>
</dbReference>
<feature type="transmembrane region" description="Helical" evidence="2">
    <location>
        <begin position="12"/>
        <end position="34"/>
    </location>
</feature>
<dbReference type="PANTHER" id="PTHR11733">
    <property type="entry name" value="ZINC METALLOPROTEASE FAMILY M13 NEPRILYSIN-RELATED"/>
    <property type="match status" value="1"/>
</dbReference>
<keyword evidence="2" id="KW-0472">Membrane</keyword>
<protein>
    <recommendedName>
        <fullName evidence="3">Peptidase M13 N-terminal domain-containing protein</fullName>
    </recommendedName>
</protein>
<comment type="similarity">
    <text evidence="1">Belongs to the peptidase M13 family.</text>
</comment>
<accession>A0A3P7JNN0</accession>
<dbReference type="InterPro" id="IPR042089">
    <property type="entry name" value="Peptidase_M13_dom_2"/>
</dbReference>
<sequence>MSNSRPCSKCNIWLATLLGLFLLVSIGLFIAWALTSDGFSNLGTLPKVCTSRDCIDTAFRFTNNIDDTMDPCENFYRYSCGKFHRQDPEKQLNFVKFQTEATRRALYGLLSSADSNDTSKTAKMARSVFASCMDTPQRTKLGYAPLLDRLKNLPCGPILAGCNFNPTSYSWERHSGMLGWYAGEFNLIVFDTDLHPQDRTQITLQFRPPDISEIVDPVRQDLIRLANPGPTEIDTLLQVQLTQNLTKSTLLKLIQPDEKLRQNMLDEVSQLMIDLDKISTSTPSNITYMTFGELKQAVPQISTATPSNITYMTFGELKQAVPQIAWDNLLYAELSALIKLTDASMISVINLIYFQQLALLVSRHPPQALANYLVVVTAKHLEQFIYNDQPSWEQCIENMKPFEPVQKLYILSHNDHNLDKVSLIDKFITETKKMAVSTSDLYYISFQKTFFSQDGFQIQFLDQILSHGHEKSFSSFTSSQISSILE</sequence>
<dbReference type="InterPro" id="IPR008753">
    <property type="entry name" value="Peptidase_M13_N"/>
</dbReference>
<dbReference type="SUPFAM" id="SSF55486">
    <property type="entry name" value="Metalloproteases ('zincins'), catalytic domain"/>
    <property type="match status" value="1"/>
</dbReference>
<keyword evidence="5" id="KW-1185">Reference proteome</keyword>
<dbReference type="PANTHER" id="PTHR11733:SF206">
    <property type="entry name" value="PEPTIDASE M13 N-TERMINAL DOMAIN-CONTAINING PROTEIN"/>
    <property type="match status" value="1"/>
</dbReference>
<dbReference type="InterPro" id="IPR000718">
    <property type="entry name" value="Peptidase_M13"/>
</dbReference>
<proteinExistence type="inferred from homology"/>
<feature type="domain" description="Peptidase M13 N-terminal" evidence="3">
    <location>
        <begin position="71"/>
        <end position="384"/>
    </location>
</feature>